<dbReference type="Proteomes" id="UP000479710">
    <property type="component" value="Unassembled WGS sequence"/>
</dbReference>
<reference evidence="2 3" key="1">
    <citation type="submission" date="2019-11" db="EMBL/GenBank/DDBJ databases">
        <title>Whole genome sequence of Oryza granulata.</title>
        <authorList>
            <person name="Li W."/>
        </authorList>
    </citation>
    <scope>NUCLEOTIDE SEQUENCE [LARGE SCALE GENOMIC DNA]</scope>
    <source>
        <strain evidence="3">cv. Menghai</strain>
        <tissue evidence="2">Leaf</tissue>
    </source>
</reference>
<accession>A0A6G1CEE8</accession>
<keyword evidence="3" id="KW-1185">Reference proteome</keyword>
<feature type="region of interest" description="Disordered" evidence="1">
    <location>
        <begin position="1"/>
        <end position="22"/>
    </location>
</feature>
<proteinExistence type="predicted"/>
<protein>
    <submittedName>
        <fullName evidence="2">Uncharacterized protein</fullName>
    </submittedName>
</protein>
<gene>
    <name evidence="2" type="ORF">E2562_008139</name>
</gene>
<comment type="caution">
    <text evidence="2">The sequence shown here is derived from an EMBL/GenBank/DDBJ whole genome shotgun (WGS) entry which is preliminary data.</text>
</comment>
<dbReference type="AlphaFoldDB" id="A0A6G1CEE8"/>
<feature type="compositionally biased region" description="Basic and acidic residues" evidence="1">
    <location>
        <begin position="7"/>
        <end position="18"/>
    </location>
</feature>
<evidence type="ECO:0000313" key="2">
    <source>
        <dbReference type="EMBL" id="KAF0898552.1"/>
    </source>
</evidence>
<evidence type="ECO:0000313" key="3">
    <source>
        <dbReference type="Proteomes" id="UP000479710"/>
    </source>
</evidence>
<sequence length="64" mass="6795">MARRQGRRGERCGNRDGEADGAASNIFHIPSIAGEVFVTITAVCSVVDPLKSKGRCDTSSGEEK</sequence>
<name>A0A6G1CEE8_9ORYZ</name>
<evidence type="ECO:0000256" key="1">
    <source>
        <dbReference type="SAM" id="MobiDB-lite"/>
    </source>
</evidence>
<dbReference type="EMBL" id="SPHZ02000009">
    <property type="protein sequence ID" value="KAF0898552.1"/>
    <property type="molecule type" value="Genomic_DNA"/>
</dbReference>
<organism evidence="2 3">
    <name type="scientific">Oryza meyeriana var. granulata</name>
    <dbReference type="NCBI Taxonomy" id="110450"/>
    <lineage>
        <taxon>Eukaryota</taxon>
        <taxon>Viridiplantae</taxon>
        <taxon>Streptophyta</taxon>
        <taxon>Embryophyta</taxon>
        <taxon>Tracheophyta</taxon>
        <taxon>Spermatophyta</taxon>
        <taxon>Magnoliopsida</taxon>
        <taxon>Liliopsida</taxon>
        <taxon>Poales</taxon>
        <taxon>Poaceae</taxon>
        <taxon>BOP clade</taxon>
        <taxon>Oryzoideae</taxon>
        <taxon>Oryzeae</taxon>
        <taxon>Oryzinae</taxon>
        <taxon>Oryza</taxon>
        <taxon>Oryza meyeriana</taxon>
    </lineage>
</organism>